<evidence type="ECO:0000256" key="3">
    <source>
        <dbReference type="ARBA" id="ARBA00022553"/>
    </source>
</evidence>
<dbReference type="SMART" id="SM00355">
    <property type="entry name" value="ZnF_C2H2"/>
    <property type="match status" value="7"/>
</dbReference>
<feature type="compositionally biased region" description="Polar residues" evidence="12">
    <location>
        <begin position="959"/>
        <end position="971"/>
    </location>
</feature>
<feature type="compositionally biased region" description="Polar residues" evidence="12">
    <location>
        <begin position="1547"/>
        <end position="1556"/>
    </location>
</feature>
<feature type="compositionally biased region" description="Polar residues" evidence="12">
    <location>
        <begin position="1648"/>
        <end position="1667"/>
    </location>
</feature>
<evidence type="ECO:0000256" key="8">
    <source>
        <dbReference type="ARBA" id="ARBA00023015"/>
    </source>
</evidence>
<evidence type="ECO:0000256" key="6">
    <source>
        <dbReference type="ARBA" id="ARBA00022771"/>
    </source>
</evidence>
<keyword evidence="4" id="KW-0479">Metal-binding</keyword>
<feature type="region of interest" description="Disordered" evidence="12">
    <location>
        <begin position="552"/>
        <end position="578"/>
    </location>
</feature>
<gene>
    <name evidence="14" type="ORF">Q5P01_005708</name>
</gene>
<feature type="region of interest" description="Disordered" evidence="12">
    <location>
        <begin position="1795"/>
        <end position="1995"/>
    </location>
</feature>
<evidence type="ECO:0000313" key="15">
    <source>
        <dbReference type="Proteomes" id="UP001187415"/>
    </source>
</evidence>
<evidence type="ECO:0000313" key="14">
    <source>
        <dbReference type="EMBL" id="KAK2856973.1"/>
    </source>
</evidence>
<evidence type="ECO:0000256" key="12">
    <source>
        <dbReference type="SAM" id="MobiDB-lite"/>
    </source>
</evidence>
<comment type="caution">
    <text evidence="14">The sequence shown here is derived from an EMBL/GenBank/DDBJ whole genome shotgun (WGS) entry which is preliminary data.</text>
</comment>
<feature type="compositionally biased region" description="Basic residues" evidence="12">
    <location>
        <begin position="1057"/>
        <end position="1066"/>
    </location>
</feature>
<feature type="compositionally biased region" description="Polar residues" evidence="12">
    <location>
        <begin position="1806"/>
        <end position="1833"/>
    </location>
</feature>
<evidence type="ECO:0000256" key="4">
    <source>
        <dbReference type="ARBA" id="ARBA00022723"/>
    </source>
</evidence>
<organism evidence="14 15">
    <name type="scientific">Channa striata</name>
    <name type="common">Snakehead murrel</name>
    <name type="synonym">Ophicephalus striatus</name>
    <dbReference type="NCBI Taxonomy" id="64152"/>
    <lineage>
        <taxon>Eukaryota</taxon>
        <taxon>Metazoa</taxon>
        <taxon>Chordata</taxon>
        <taxon>Craniata</taxon>
        <taxon>Vertebrata</taxon>
        <taxon>Euteleostomi</taxon>
        <taxon>Actinopterygii</taxon>
        <taxon>Neopterygii</taxon>
        <taxon>Teleostei</taxon>
        <taxon>Neoteleostei</taxon>
        <taxon>Acanthomorphata</taxon>
        <taxon>Anabantaria</taxon>
        <taxon>Anabantiformes</taxon>
        <taxon>Channoidei</taxon>
        <taxon>Channidae</taxon>
        <taxon>Channa</taxon>
    </lineage>
</organism>
<evidence type="ECO:0000259" key="13">
    <source>
        <dbReference type="PROSITE" id="PS00028"/>
    </source>
</evidence>
<feature type="region of interest" description="Disordered" evidence="12">
    <location>
        <begin position="1486"/>
        <end position="1569"/>
    </location>
</feature>
<name>A0AA88SYS6_CHASR</name>
<feature type="region of interest" description="Disordered" evidence="12">
    <location>
        <begin position="473"/>
        <end position="540"/>
    </location>
</feature>
<evidence type="ECO:0000256" key="1">
    <source>
        <dbReference type="ARBA" id="ARBA00004123"/>
    </source>
</evidence>
<feature type="domain" description="C2H2-type" evidence="13">
    <location>
        <begin position="1460"/>
        <end position="1482"/>
    </location>
</feature>
<feature type="compositionally biased region" description="Basic and acidic residues" evidence="12">
    <location>
        <begin position="1869"/>
        <end position="1890"/>
    </location>
</feature>
<protein>
    <recommendedName>
        <fullName evidence="13">C2H2-type domain-containing protein</fullName>
    </recommendedName>
</protein>
<feature type="compositionally biased region" description="Polar residues" evidence="12">
    <location>
        <begin position="745"/>
        <end position="759"/>
    </location>
</feature>
<feature type="compositionally biased region" description="Basic and acidic residues" evidence="12">
    <location>
        <begin position="559"/>
        <end position="572"/>
    </location>
</feature>
<dbReference type="GO" id="GO:0003677">
    <property type="term" value="F:DNA binding"/>
    <property type="evidence" value="ECO:0007669"/>
    <property type="project" value="UniProtKB-KW"/>
</dbReference>
<feature type="compositionally biased region" description="Low complexity" evidence="12">
    <location>
        <begin position="1740"/>
        <end position="1749"/>
    </location>
</feature>
<evidence type="ECO:0000256" key="5">
    <source>
        <dbReference type="ARBA" id="ARBA00022737"/>
    </source>
</evidence>
<feature type="compositionally biased region" description="Basic residues" evidence="12">
    <location>
        <begin position="1727"/>
        <end position="1739"/>
    </location>
</feature>
<feature type="region of interest" description="Disordered" evidence="12">
    <location>
        <begin position="1271"/>
        <end position="1313"/>
    </location>
</feature>
<feature type="region of interest" description="Disordered" evidence="12">
    <location>
        <begin position="945"/>
        <end position="988"/>
    </location>
</feature>
<dbReference type="Proteomes" id="UP001187415">
    <property type="component" value="Unassembled WGS sequence"/>
</dbReference>
<keyword evidence="8" id="KW-0805">Transcription regulation</keyword>
<keyword evidence="7" id="KW-0862">Zinc</keyword>
<feature type="compositionally biased region" description="Polar residues" evidence="12">
    <location>
        <begin position="1935"/>
        <end position="1953"/>
    </location>
</feature>
<dbReference type="PANTHER" id="PTHR15507:SF16">
    <property type="entry name" value="ZINC FINGER PROTEIN 654"/>
    <property type="match status" value="1"/>
</dbReference>
<reference evidence="14" key="1">
    <citation type="submission" date="2023-07" db="EMBL/GenBank/DDBJ databases">
        <title>Chromosome-level Genome Assembly of Striped Snakehead (Channa striata).</title>
        <authorList>
            <person name="Liu H."/>
        </authorList>
    </citation>
    <scope>NUCLEOTIDE SEQUENCE</scope>
    <source>
        <strain evidence="14">Gz</strain>
        <tissue evidence="14">Muscle</tissue>
    </source>
</reference>
<feature type="compositionally biased region" description="Polar residues" evidence="12">
    <location>
        <begin position="1715"/>
        <end position="1725"/>
    </location>
</feature>
<feature type="region of interest" description="Disordered" evidence="12">
    <location>
        <begin position="626"/>
        <end position="656"/>
    </location>
</feature>
<evidence type="ECO:0000256" key="11">
    <source>
        <dbReference type="ARBA" id="ARBA00023242"/>
    </source>
</evidence>
<dbReference type="GO" id="GO:0005634">
    <property type="term" value="C:nucleus"/>
    <property type="evidence" value="ECO:0007669"/>
    <property type="project" value="UniProtKB-SubCell"/>
</dbReference>
<feature type="compositionally biased region" description="Basic and acidic residues" evidence="12">
    <location>
        <begin position="1765"/>
        <end position="1783"/>
    </location>
</feature>
<evidence type="ECO:0000256" key="10">
    <source>
        <dbReference type="ARBA" id="ARBA00023163"/>
    </source>
</evidence>
<feature type="compositionally biased region" description="Polar residues" evidence="12">
    <location>
        <begin position="826"/>
        <end position="841"/>
    </location>
</feature>
<dbReference type="InterPro" id="IPR013087">
    <property type="entry name" value="Znf_C2H2_type"/>
</dbReference>
<feature type="compositionally biased region" description="Basic and acidic residues" evidence="12">
    <location>
        <begin position="1834"/>
        <end position="1848"/>
    </location>
</feature>
<dbReference type="PROSITE" id="PS00028">
    <property type="entry name" value="ZINC_FINGER_C2H2_1"/>
    <property type="match status" value="2"/>
</dbReference>
<feature type="region of interest" description="Disordered" evidence="12">
    <location>
        <begin position="1595"/>
        <end position="1675"/>
    </location>
</feature>
<feature type="compositionally biased region" description="Basic and acidic residues" evidence="12">
    <location>
        <begin position="1210"/>
        <end position="1224"/>
    </location>
</feature>
<dbReference type="InterPro" id="IPR052251">
    <property type="entry name" value="GH-ZnFinger_Regulators"/>
</dbReference>
<feature type="compositionally biased region" description="Basic and acidic residues" evidence="12">
    <location>
        <begin position="1486"/>
        <end position="1521"/>
    </location>
</feature>
<keyword evidence="3" id="KW-0597">Phosphoprotein</keyword>
<feature type="domain" description="C2H2-type" evidence="13">
    <location>
        <begin position="1431"/>
        <end position="1453"/>
    </location>
</feature>
<evidence type="ECO:0000256" key="7">
    <source>
        <dbReference type="ARBA" id="ARBA00022833"/>
    </source>
</evidence>
<keyword evidence="5" id="KW-0677">Repeat</keyword>
<dbReference type="Pfam" id="PF25580">
    <property type="entry name" value="TPR_Rlf"/>
    <property type="match status" value="1"/>
</dbReference>
<keyword evidence="15" id="KW-1185">Reference proteome</keyword>
<comment type="similarity">
    <text evidence="2">Belongs to the krueppel C2H2-type zinc-finger protein family.</text>
</comment>
<dbReference type="PANTHER" id="PTHR15507">
    <property type="entry name" value="ZINC FINGER PROTEIN RLF"/>
    <property type="match status" value="1"/>
</dbReference>
<comment type="subcellular location">
    <subcellularLocation>
        <location evidence="1">Nucleus</location>
    </subcellularLocation>
</comment>
<accession>A0AA88SYS6</accession>
<keyword evidence="6" id="KW-0863">Zinc-finger</keyword>
<proteinExistence type="inferred from homology"/>
<keyword evidence="9" id="KW-0238">DNA-binding</keyword>
<dbReference type="EMBL" id="JAUPFM010000003">
    <property type="protein sequence ID" value="KAK2856973.1"/>
    <property type="molecule type" value="Genomic_DNA"/>
</dbReference>
<feature type="region of interest" description="Disordered" evidence="12">
    <location>
        <begin position="1046"/>
        <end position="1069"/>
    </location>
</feature>
<evidence type="ECO:0000256" key="9">
    <source>
        <dbReference type="ARBA" id="ARBA00023125"/>
    </source>
</evidence>
<dbReference type="GO" id="GO:0008270">
    <property type="term" value="F:zinc ion binding"/>
    <property type="evidence" value="ECO:0007669"/>
    <property type="project" value="UniProtKB-KW"/>
</dbReference>
<feature type="compositionally biased region" description="Polar residues" evidence="12">
    <location>
        <begin position="632"/>
        <end position="645"/>
    </location>
</feature>
<feature type="region of interest" description="Disordered" evidence="12">
    <location>
        <begin position="1168"/>
        <end position="1227"/>
    </location>
</feature>
<evidence type="ECO:0000256" key="2">
    <source>
        <dbReference type="ARBA" id="ARBA00006991"/>
    </source>
</evidence>
<keyword evidence="11" id="KW-0539">Nucleus</keyword>
<keyword evidence="10" id="KW-0804">Transcription</keyword>
<feature type="compositionally biased region" description="Basic residues" evidence="12">
    <location>
        <begin position="1595"/>
        <end position="1623"/>
    </location>
</feature>
<dbReference type="GO" id="GO:0000981">
    <property type="term" value="F:DNA-binding transcription factor activity, RNA polymerase II-specific"/>
    <property type="evidence" value="ECO:0007669"/>
    <property type="project" value="TreeGrafter"/>
</dbReference>
<feature type="region of interest" description="Disordered" evidence="12">
    <location>
        <begin position="1698"/>
        <end position="1783"/>
    </location>
</feature>
<dbReference type="InterPro" id="IPR057986">
    <property type="entry name" value="TPR_Rlf/292/654"/>
</dbReference>
<feature type="region of interest" description="Disordered" evidence="12">
    <location>
        <begin position="740"/>
        <end position="841"/>
    </location>
</feature>
<sequence length="2145" mass="240316">MAEEGRAYELEGLEKQLQSLISCYSDDELRADSETFCSDFCKIVEEHASRWQVPLPQLRILEIALIYFARATIFFTSNCDHLLHTLSSLALSVFELLLFFDQKDFHQEPVKNFVATFQECHLVLARHQNVHLLQVERLVQGGGPWASMALEAILSESNLPQNEVDGCISSELPVFFELRVRYLLSCERISEAMALAKCCARHPTAGQYLFFLQVYLTWLYKNSQHDRLLKEVADLNGKDAVHIICSLECEEKDDLLLALSRAFLSQQLHRGDMYYLCDLVFIWSKLHSRLKTSKHTLLEESHQLMLSATNVNSIFPFIRAILQELGEDGIQFCVELCASALESCLPCDMVTKSLIYKTIAGLLPNDLEVCRACALLVFFLERTFEAYKMVYLLYMHPDQEYHVEYSPIGNNVRFETLQVLKKDLYFDPEFWNLIALRTNCIKLMNEKVVSAALEEIMEDKWISNYCTKDPASQSSTSLCPKGSKGALQPSAKKRHHKEVDTASRRLKVGPGKTQLNADQAVKKKGKQKLQPLKEGSSKPLRRSFWQLDRIQDNGPLTYGEHRRTTRLSEKNPPKRRIRKPKWLLEDSGTLEENSIPSRIKKHGLKPQKFHPSSIIKRAESGQIKSNLKHKPSMNSHLKASENNKPQRGFTLDSPKPSIPPQVILELSLPDNELMGTFTEDTCNRQRGLPQVLLYKPTVKLPAIPQPVKTLHRREVILRARDASMFVQQLHCYARRQKGKGKGLNIQGSVSTITRSSVQGSPPKEPSKELCEKPATGIKDVIAPQTPVEGDIVESPVSEKGLQAETTKAVPQKASSARELSEKSAANMKTTASHTSSGTSEMSEVTVLDKLPQAQTVASVLEFCEEPAVEMKVTIASQTATVAKVAQSPGLDKVPAVEGVSKITVSPKVLQTTIADHNQIKVTEGICPGSHMANISNIGLLDAVSSQSQDDVRSDGNEEPSCNRTTVESVTEASPKYSREHVPCENDTDPVGNVVTQVSEMQVNSTHTDQDSINDTSALTLVTEMVTELACEGPVQDFEDNEQQTLDKNNCKDSTATHKPKVPHKKLSTSSCSVPEQEASTFADVQKKVVDPETHGNGESMETPPESEESKLEYCCTFCNKVFKGSRVIAHAMFHYRKDECMFCGTVFKDDLLAMMHLSDHIEKLKKIKEPVSNPKTPVKSEATEVSSGRRSGRLKKSLACPKSLSPADLHPSESRKLRSNDKPMDGQFLQEKGQNTLKRLNSEPLVHKVNGHMGKKEPLHVGKKQKLIKAKKELEGQQPQQETSKKRTRNGSEKPELPENNDMEMDSSSSSSAQVRKEIGCFNIDKMETESLQHLKTAKKPKCKFAGMKNVEPQEKVCCPVNGCTWFTDLAKNRVALLYHALEDHHGEVKPLELAFHVGNSRCSICMRVLWSFEHFLHHVERHRQYPRHPCLHQGCNARFKTGMEMRRHTRRHSPLQAVCCLPGCSQLFICLWALNLHEREHYASKSIKPEKTTSTQTHDKHSNTESVKKEQNHKSKDATATRKHKAPAPTISKTKLKQNLKDRTDANASDSLNNFSKKDASAQPTVPNLRSRQMLRRINSTLVTNKVISSSLIKHHKVRHKFKKKLVKVKEKVPKRRGRPPKPNKSVGDEKTTAGQNHKTVEDRTSLQKTQLASTHKTTETSNMSSKLKEDKQNHVDIATETLTDESKSNKLLVKQVKKKGVSQNSSTGVVKANSLNQSVTATSAHRVKKMHKVKKQSKQTASLSSSKSKQHKAASGKANTSATKEKDQESELDSKKPIKSKFLVELKATEALVESTDPKPENIDSAQNNTDNQVSAVLTNSVNEQTAPTSSSEEKMQTLTTEEKSKTGQGEKAQTASSDLANRKHKNTDEEGDKRTGEGKHPPKDKSNKCGTKKTKVKSQVQQQIETKTKLVKTLKKDEASDTTADSTDPSVPGNNSLNEEICTPPSNADNTQKETKKKKIKKTNIKKASDPTKPNQKRKNINKEHDKKKVKKKCLVQPLTEVQVDAEENSVGEETNEALQSTISSPGYSLLMNGQAENDIKSTVRMDILAKYSRRPYMRLPPTAYLDEKYITMPKRRKELSFFQCSQRSSPPEQASVTTALQRQRCANCFATFNCAEELQSHLKLQKCSNLFGFDSDDEGNI</sequence>
<feature type="compositionally biased region" description="Basic residues" evidence="12">
    <location>
        <begin position="1958"/>
        <end position="1968"/>
    </location>
</feature>